<dbReference type="Gene3D" id="2.60.120.590">
    <property type="entry name" value="Alpha-ketoglutarate-dependent dioxygenase AlkB-like"/>
    <property type="match status" value="1"/>
</dbReference>
<dbReference type="PROSITE" id="PS51471">
    <property type="entry name" value="FE2OG_OXY"/>
    <property type="match status" value="1"/>
</dbReference>
<dbReference type="InterPro" id="IPR005123">
    <property type="entry name" value="Oxoglu/Fe-dep_dioxygenase_dom"/>
</dbReference>
<comment type="cofactor">
    <cofactor evidence="1">
        <name>Fe(2+)</name>
        <dbReference type="ChEBI" id="CHEBI:29033"/>
    </cofactor>
</comment>
<sequence length="203" mass="23755">MEQLSFFDGGLQSTRHLPLELLDYRANFFTLDESTSFIQKLKTDIDWKQETIQMYGKTLNTPRLTAWYGDNERTYAFSGNKYHPMPWTPELLQIKQRVDEAAGIRFNSVLLNYYRNGNDSVAWHADDEPELGRNPVIASVSFGQARRFDIRHKEDHKLRHSVELENGSLLIMKGDLQHNWEHQVPKSTKMLKERVNLTFRVIG</sequence>
<keyword evidence="4" id="KW-0460">Magnesium</keyword>
<dbReference type="InterPro" id="IPR032854">
    <property type="entry name" value="ALKBH3"/>
</dbReference>
<keyword evidence="7" id="KW-0408">Iron</keyword>
<dbReference type="GO" id="GO:0016787">
    <property type="term" value="F:hydrolase activity"/>
    <property type="evidence" value="ECO:0007669"/>
    <property type="project" value="UniProtKB-ARBA"/>
</dbReference>
<evidence type="ECO:0000256" key="7">
    <source>
        <dbReference type="ARBA" id="ARBA00023004"/>
    </source>
</evidence>
<keyword evidence="5 10" id="KW-0223">Dioxygenase</keyword>
<dbReference type="InterPro" id="IPR037151">
    <property type="entry name" value="AlkB-like_sf"/>
</dbReference>
<dbReference type="OrthoDB" id="190276at2"/>
<keyword evidence="8" id="KW-0234">DNA repair</keyword>
<dbReference type="InterPro" id="IPR027450">
    <property type="entry name" value="AlkB-like"/>
</dbReference>
<keyword evidence="6" id="KW-0560">Oxidoreductase</keyword>
<dbReference type="GO" id="GO:0051213">
    <property type="term" value="F:dioxygenase activity"/>
    <property type="evidence" value="ECO:0007669"/>
    <property type="project" value="UniProtKB-KW"/>
</dbReference>
<dbReference type="GO" id="GO:0016705">
    <property type="term" value="F:oxidoreductase activity, acting on paired donors, with incorporation or reduction of molecular oxygen"/>
    <property type="evidence" value="ECO:0007669"/>
    <property type="project" value="UniProtKB-ARBA"/>
</dbReference>
<evidence type="ECO:0000256" key="1">
    <source>
        <dbReference type="ARBA" id="ARBA00001954"/>
    </source>
</evidence>
<name>A0A372NP92_9SPHI</name>
<evidence type="ECO:0000259" key="9">
    <source>
        <dbReference type="PROSITE" id="PS51471"/>
    </source>
</evidence>
<evidence type="ECO:0000256" key="5">
    <source>
        <dbReference type="ARBA" id="ARBA00022964"/>
    </source>
</evidence>
<evidence type="ECO:0000313" key="10">
    <source>
        <dbReference type="EMBL" id="RFZ90766.1"/>
    </source>
</evidence>
<protein>
    <submittedName>
        <fullName evidence="10">Alpha-ketoglutarate-dependent dioxygenase AlkB</fullName>
    </submittedName>
</protein>
<comment type="caution">
    <text evidence="10">The sequence shown here is derived from an EMBL/GenBank/DDBJ whole genome shotgun (WGS) entry which is preliminary data.</text>
</comment>
<dbReference type="RefSeq" id="WP_117392971.1">
    <property type="nucleotide sequence ID" value="NZ_QWDC01000003.1"/>
</dbReference>
<dbReference type="GO" id="GO:0006307">
    <property type="term" value="P:DNA alkylation repair"/>
    <property type="evidence" value="ECO:0007669"/>
    <property type="project" value="InterPro"/>
</dbReference>
<evidence type="ECO:0000256" key="3">
    <source>
        <dbReference type="ARBA" id="ARBA00022763"/>
    </source>
</evidence>
<reference evidence="10 11" key="1">
    <citation type="submission" date="2018-08" db="EMBL/GenBank/DDBJ databases">
        <title>Mucilaginibacter sp. MYSH2.</title>
        <authorList>
            <person name="Seo T."/>
        </authorList>
    </citation>
    <scope>NUCLEOTIDE SEQUENCE [LARGE SCALE GENOMIC DNA]</scope>
    <source>
        <strain evidence="10 11">MYSH2</strain>
    </source>
</reference>
<keyword evidence="11" id="KW-1185">Reference proteome</keyword>
<organism evidence="10 11">
    <name type="scientific">Mucilaginibacter conchicola</name>
    <dbReference type="NCBI Taxonomy" id="2303333"/>
    <lineage>
        <taxon>Bacteria</taxon>
        <taxon>Pseudomonadati</taxon>
        <taxon>Bacteroidota</taxon>
        <taxon>Sphingobacteriia</taxon>
        <taxon>Sphingobacteriales</taxon>
        <taxon>Sphingobacteriaceae</taxon>
        <taxon>Mucilaginibacter</taxon>
    </lineage>
</organism>
<dbReference type="Pfam" id="PF13532">
    <property type="entry name" value="2OG-FeII_Oxy_2"/>
    <property type="match status" value="1"/>
</dbReference>
<evidence type="ECO:0000256" key="6">
    <source>
        <dbReference type="ARBA" id="ARBA00023002"/>
    </source>
</evidence>
<dbReference type="FunFam" id="2.60.120.590:FF:000004">
    <property type="entry name" value="DNA oxidative demethylase ALKBH2"/>
    <property type="match status" value="1"/>
</dbReference>
<keyword evidence="2" id="KW-0479">Metal-binding</keyword>
<dbReference type="EMBL" id="QWDC01000003">
    <property type="protein sequence ID" value="RFZ90766.1"/>
    <property type="molecule type" value="Genomic_DNA"/>
</dbReference>
<feature type="domain" description="Fe2OG dioxygenase" evidence="9">
    <location>
        <begin position="105"/>
        <end position="203"/>
    </location>
</feature>
<evidence type="ECO:0000256" key="2">
    <source>
        <dbReference type="ARBA" id="ARBA00022723"/>
    </source>
</evidence>
<dbReference type="SUPFAM" id="SSF51197">
    <property type="entry name" value="Clavaminate synthase-like"/>
    <property type="match status" value="1"/>
</dbReference>
<proteinExistence type="predicted"/>
<dbReference type="Proteomes" id="UP000264217">
    <property type="component" value="Unassembled WGS sequence"/>
</dbReference>
<dbReference type="AlphaFoldDB" id="A0A372NP92"/>
<dbReference type="GO" id="GO:0032451">
    <property type="term" value="F:demethylase activity"/>
    <property type="evidence" value="ECO:0007669"/>
    <property type="project" value="UniProtKB-ARBA"/>
</dbReference>
<dbReference type="GO" id="GO:0140097">
    <property type="term" value="F:catalytic activity, acting on DNA"/>
    <property type="evidence" value="ECO:0007669"/>
    <property type="project" value="UniProtKB-ARBA"/>
</dbReference>
<gene>
    <name evidence="10" type="ORF">D0C36_17580</name>
</gene>
<accession>A0A372NP92</accession>
<evidence type="ECO:0000256" key="8">
    <source>
        <dbReference type="ARBA" id="ARBA00023204"/>
    </source>
</evidence>
<keyword evidence="3" id="KW-0227">DNA damage</keyword>
<dbReference type="PANTHER" id="PTHR31212">
    <property type="entry name" value="ALPHA-KETOGLUTARATE-DEPENDENT DIOXYGENASE ALKB HOMOLOG 3"/>
    <property type="match status" value="1"/>
</dbReference>
<dbReference type="PANTHER" id="PTHR31212:SF4">
    <property type="entry name" value="ALPHA-KETOGLUTARATE-DEPENDENT DIOXYGENASE ALKB HOMOLOG 3"/>
    <property type="match status" value="1"/>
</dbReference>
<evidence type="ECO:0000313" key="11">
    <source>
        <dbReference type="Proteomes" id="UP000264217"/>
    </source>
</evidence>
<evidence type="ECO:0000256" key="4">
    <source>
        <dbReference type="ARBA" id="ARBA00022842"/>
    </source>
</evidence>
<dbReference type="GO" id="GO:0046872">
    <property type="term" value="F:metal ion binding"/>
    <property type="evidence" value="ECO:0007669"/>
    <property type="project" value="UniProtKB-KW"/>
</dbReference>